<name>A0A178ZM16_9EURO</name>
<dbReference type="OrthoDB" id="10443747at2759"/>
<sequence>MEPPIGDNSISAIGSMHVADLSSSSNGGLNLSAAQYEMERGVAPTPGETESEDTEREKHKDDLALVARAEAETPKGQELYGLQPFLDADAAAPVVSDNAHHEDQSRVYRKPQHALSDESEVEELSPLDTFVQAAEAMCPLTDETISFLKDLRRLRRTLENTAKLSLPLRSFPFLNEETRRSLLAQSMTRHHAAIRLLGQKARDLKEAADRCSVIYRSVSSLEVRKSVNIDTLERFLEAVDMSNVCASINRRLGIEVQDFEIALKELRVHEHFVE</sequence>
<gene>
    <name evidence="2" type="ORF">AYL99_05438</name>
</gene>
<organism evidence="2 3">
    <name type="scientific">Fonsecaea erecta</name>
    <dbReference type="NCBI Taxonomy" id="1367422"/>
    <lineage>
        <taxon>Eukaryota</taxon>
        <taxon>Fungi</taxon>
        <taxon>Dikarya</taxon>
        <taxon>Ascomycota</taxon>
        <taxon>Pezizomycotina</taxon>
        <taxon>Eurotiomycetes</taxon>
        <taxon>Chaetothyriomycetidae</taxon>
        <taxon>Chaetothyriales</taxon>
        <taxon>Herpotrichiellaceae</taxon>
        <taxon>Fonsecaea</taxon>
    </lineage>
</organism>
<evidence type="ECO:0000256" key="1">
    <source>
        <dbReference type="SAM" id="MobiDB-lite"/>
    </source>
</evidence>
<protein>
    <submittedName>
        <fullName evidence="2">Uncharacterized protein</fullName>
    </submittedName>
</protein>
<reference evidence="2 3" key="1">
    <citation type="submission" date="2016-04" db="EMBL/GenBank/DDBJ databases">
        <title>Draft genome of Fonsecaea erecta CBS 125763.</title>
        <authorList>
            <person name="Weiss V.A."/>
            <person name="Vicente V.A."/>
            <person name="Raittz R.T."/>
            <person name="Moreno L.F."/>
            <person name="De Souza E.M."/>
            <person name="Pedrosa F.O."/>
            <person name="Steffens M.B."/>
            <person name="Faoro H."/>
            <person name="Tadra-Sfeir M.Z."/>
            <person name="Najafzadeh M.J."/>
            <person name="Felipe M.S."/>
            <person name="Teixeira M."/>
            <person name="Sun J."/>
            <person name="Xi L."/>
            <person name="Gomes R."/>
            <person name="De Azevedo C.M."/>
            <person name="Salgado C.G."/>
            <person name="Da Silva M.B."/>
            <person name="Nascimento M.F."/>
            <person name="Queiroz-Telles F."/>
            <person name="Attili D.S."/>
            <person name="Gorbushina A."/>
        </authorList>
    </citation>
    <scope>NUCLEOTIDE SEQUENCE [LARGE SCALE GENOMIC DNA]</scope>
    <source>
        <strain evidence="2 3">CBS 125763</strain>
    </source>
</reference>
<dbReference type="EMBL" id="LVYI01000004">
    <property type="protein sequence ID" value="OAP60436.1"/>
    <property type="molecule type" value="Genomic_DNA"/>
</dbReference>
<evidence type="ECO:0000313" key="2">
    <source>
        <dbReference type="EMBL" id="OAP60436.1"/>
    </source>
</evidence>
<comment type="caution">
    <text evidence="2">The sequence shown here is derived from an EMBL/GenBank/DDBJ whole genome shotgun (WGS) entry which is preliminary data.</text>
</comment>
<dbReference type="AlphaFoldDB" id="A0A178ZM16"/>
<dbReference type="GeneID" id="30009606"/>
<keyword evidence="3" id="KW-1185">Reference proteome</keyword>
<dbReference type="Proteomes" id="UP000078343">
    <property type="component" value="Unassembled WGS sequence"/>
</dbReference>
<evidence type="ECO:0000313" key="3">
    <source>
        <dbReference type="Proteomes" id="UP000078343"/>
    </source>
</evidence>
<feature type="region of interest" description="Disordered" evidence="1">
    <location>
        <begin position="38"/>
        <end position="60"/>
    </location>
</feature>
<dbReference type="RefSeq" id="XP_018693803.1">
    <property type="nucleotide sequence ID" value="XM_018836950.1"/>
</dbReference>
<proteinExistence type="predicted"/>
<accession>A0A178ZM16</accession>